<dbReference type="GO" id="GO:0004553">
    <property type="term" value="F:hydrolase activity, hydrolyzing O-glycosyl compounds"/>
    <property type="evidence" value="ECO:0007669"/>
    <property type="project" value="InterPro"/>
</dbReference>
<dbReference type="Gene3D" id="2.30.30.40">
    <property type="entry name" value="SH3 Domains"/>
    <property type="match status" value="1"/>
</dbReference>
<dbReference type="Pfam" id="PF00404">
    <property type="entry name" value="Dockerin_1"/>
    <property type="match status" value="1"/>
</dbReference>
<evidence type="ECO:0000313" key="3">
    <source>
        <dbReference type="Proteomes" id="UP000184241"/>
    </source>
</evidence>
<name>A0A1M6DQB7_9CLOT</name>
<dbReference type="Pfam" id="PF08239">
    <property type="entry name" value="SH3_3"/>
    <property type="match status" value="1"/>
</dbReference>
<dbReference type="AlphaFoldDB" id="A0A1M6DQB7"/>
<protein>
    <submittedName>
        <fullName evidence="2">SH3 domain-containing protein</fullName>
    </submittedName>
</protein>
<dbReference type="InterPro" id="IPR036439">
    <property type="entry name" value="Dockerin_dom_sf"/>
</dbReference>
<dbReference type="Gene3D" id="1.10.1330.10">
    <property type="entry name" value="Dockerin domain"/>
    <property type="match status" value="1"/>
</dbReference>
<evidence type="ECO:0000259" key="1">
    <source>
        <dbReference type="PROSITE" id="PS51766"/>
    </source>
</evidence>
<dbReference type="InterPro" id="IPR018247">
    <property type="entry name" value="EF_Hand_1_Ca_BS"/>
</dbReference>
<accession>A0A1M6DQB7</accession>
<dbReference type="RefSeq" id="WP_073022602.1">
    <property type="nucleotide sequence ID" value="NZ_FQXU01000019.1"/>
</dbReference>
<sequence>MKNKLLKVVVTNLSLIIFTSIFGYEVNALEINPDINGDNIINEEDLNELSKYYNTNREQFDFNKDGIVDIYDFTIISKYINSDLYKTYNSSGVLIQSFKVGEIDKAIQLAVTVNGRVLNNNDGQTIWDKTAYWGFNGEASIGKYDNLYDAIKHTDNLLGGRVFTQYGTEILNNSINFKRAIGVTNTSGLNFREAPSTSSKVISVLSDGVMVEILGKNSEFYQIRLYKKDGTFTLGYVHQLYLDIIQDDNVESNFGYIAAKYESNFKVGAISDNPQDKGGPSFGMFQLAKNGSLGAFMIWLQSENNYIYTILNNAKVADSDSYGTNYKAAWKSIAINNYEEFFRVQLKFVKGQYYDQFLRICKNNGYDPGVLLSYYSTKNMIFSTSIQHGANGAFNIISSVDKNVSIKDFITNVYDNRLNQISQSYPIDSDIYIGVKKRYISESGDIKRSYDREISY</sequence>
<dbReference type="InterPro" id="IPR002105">
    <property type="entry name" value="Dockerin_1_rpt"/>
</dbReference>
<reference evidence="2 3" key="1">
    <citation type="submission" date="2016-11" db="EMBL/GenBank/DDBJ databases">
        <authorList>
            <person name="Jaros S."/>
            <person name="Januszkiewicz K."/>
            <person name="Wedrychowicz H."/>
        </authorList>
    </citation>
    <scope>NUCLEOTIDE SEQUENCE [LARGE SCALE GENOMIC DNA]</scope>
    <source>
        <strain evidence="2 3">DSM 6191</strain>
    </source>
</reference>
<proteinExistence type="predicted"/>
<gene>
    <name evidence="2" type="ORF">SAMN02745941_04290</name>
</gene>
<dbReference type="Proteomes" id="UP000184241">
    <property type="component" value="Unassembled WGS sequence"/>
</dbReference>
<evidence type="ECO:0000313" key="2">
    <source>
        <dbReference type="EMBL" id="SHI75380.1"/>
    </source>
</evidence>
<dbReference type="InterPro" id="IPR049073">
    <property type="entry name" value="T6SS_VgrG3-like_C"/>
</dbReference>
<dbReference type="InterPro" id="IPR003646">
    <property type="entry name" value="SH3-like_bac-type"/>
</dbReference>
<dbReference type="PROSITE" id="PS51766">
    <property type="entry name" value="DOCKERIN"/>
    <property type="match status" value="1"/>
</dbReference>
<dbReference type="EMBL" id="FQXU01000019">
    <property type="protein sequence ID" value="SHI75380.1"/>
    <property type="molecule type" value="Genomic_DNA"/>
</dbReference>
<dbReference type="InterPro" id="IPR016134">
    <property type="entry name" value="Dockerin_dom"/>
</dbReference>
<dbReference type="GO" id="GO:0000272">
    <property type="term" value="P:polysaccharide catabolic process"/>
    <property type="evidence" value="ECO:0007669"/>
    <property type="project" value="InterPro"/>
</dbReference>
<dbReference type="Pfam" id="PF21277">
    <property type="entry name" value="T6SS_VgrG3-like_C"/>
    <property type="match status" value="1"/>
</dbReference>
<feature type="domain" description="Dockerin" evidence="1">
    <location>
        <begin position="28"/>
        <end position="89"/>
    </location>
</feature>
<dbReference type="SUPFAM" id="SSF63446">
    <property type="entry name" value="Type I dockerin domain"/>
    <property type="match status" value="1"/>
</dbReference>
<dbReference type="PROSITE" id="PS00018">
    <property type="entry name" value="EF_HAND_1"/>
    <property type="match status" value="2"/>
</dbReference>
<organism evidence="2 3">
    <name type="scientific">Clostridium intestinale DSM 6191</name>
    <dbReference type="NCBI Taxonomy" id="1121320"/>
    <lineage>
        <taxon>Bacteria</taxon>
        <taxon>Bacillati</taxon>
        <taxon>Bacillota</taxon>
        <taxon>Clostridia</taxon>
        <taxon>Eubacteriales</taxon>
        <taxon>Clostridiaceae</taxon>
        <taxon>Clostridium</taxon>
    </lineage>
</organism>